<reference evidence="2" key="1">
    <citation type="journal article" date="2021" name="J Fungi (Basel)">
        <title>Virulence traits and population genomics of the black yeast Aureobasidium melanogenum.</title>
        <authorList>
            <person name="Cernosa A."/>
            <person name="Sun X."/>
            <person name="Gostincar C."/>
            <person name="Fang C."/>
            <person name="Gunde-Cimerman N."/>
            <person name="Song Z."/>
        </authorList>
    </citation>
    <scope>NUCLEOTIDE SEQUENCE</scope>
    <source>
        <strain evidence="2">EXF-9298</strain>
    </source>
</reference>
<dbReference type="EMBL" id="JAHFXS010004480">
    <property type="protein sequence ID" value="KAG9955053.1"/>
    <property type="molecule type" value="Genomic_DNA"/>
</dbReference>
<gene>
    <name evidence="2" type="ORF">KCU98_g17737</name>
</gene>
<sequence>MARRSSARIRAKQSATPQAQRVSDMGVDADAIKTPRTAPKLFAVDEHDEPQPTPTRTAQTPRDGTPIQPSAQEMHPQKYQMSTAKPLDEARWLGFSSSKTSQQTPTKTPKAPQNIMDNAPDFSFTFQRPTLNLSPQARALMEETRGEAAKIRNEMQATQKDQPSANDVLV</sequence>
<keyword evidence="3" id="KW-1185">Reference proteome</keyword>
<comment type="caution">
    <text evidence="2">The sequence shown here is derived from an EMBL/GenBank/DDBJ whole genome shotgun (WGS) entry which is preliminary data.</text>
</comment>
<reference evidence="2" key="2">
    <citation type="submission" date="2021-08" db="EMBL/GenBank/DDBJ databases">
        <authorList>
            <person name="Gostincar C."/>
            <person name="Sun X."/>
            <person name="Song Z."/>
            <person name="Gunde-Cimerman N."/>
        </authorList>
    </citation>
    <scope>NUCLEOTIDE SEQUENCE</scope>
    <source>
        <strain evidence="2">EXF-9298</strain>
    </source>
</reference>
<feature type="non-terminal residue" evidence="2">
    <location>
        <position position="1"/>
    </location>
</feature>
<protein>
    <submittedName>
        <fullName evidence="2">Uncharacterized protein</fullName>
    </submittedName>
</protein>
<feature type="compositionally biased region" description="Basic residues" evidence="1">
    <location>
        <begin position="1"/>
        <end position="11"/>
    </location>
</feature>
<accession>A0A9P8JJA6</accession>
<evidence type="ECO:0000256" key="1">
    <source>
        <dbReference type="SAM" id="MobiDB-lite"/>
    </source>
</evidence>
<evidence type="ECO:0000313" key="2">
    <source>
        <dbReference type="EMBL" id="KAG9955053.1"/>
    </source>
</evidence>
<dbReference type="Proteomes" id="UP000729357">
    <property type="component" value="Unassembled WGS sequence"/>
</dbReference>
<dbReference type="AlphaFoldDB" id="A0A9P8JJA6"/>
<feature type="compositionally biased region" description="Low complexity" evidence="1">
    <location>
        <begin position="96"/>
        <end position="113"/>
    </location>
</feature>
<evidence type="ECO:0000313" key="3">
    <source>
        <dbReference type="Proteomes" id="UP000729357"/>
    </source>
</evidence>
<feature type="region of interest" description="Disordered" evidence="1">
    <location>
        <begin position="1"/>
        <end position="122"/>
    </location>
</feature>
<organism evidence="2 3">
    <name type="scientific">Aureobasidium melanogenum</name>
    <name type="common">Aureobasidium pullulans var. melanogenum</name>
    <dbReference type="NCBI Taxonomy" id="46634"/>
    <lineage>
        <taxon>Eukaryota</taxon>
        <taxon>Fungi</taxon>
        <taxon>Dikarya</taxon>
        <taxon>Ascomycota</taxon>
        <taxon>Pezizomycotina</taxon>
        <taxon>Dothideomycetes</taxon>
        <taxon>Dothideomycetidae</taxon>
        <taxon>Dothideales</taxon>
        <taxon>Saccotheciaceae</taxon>
        <taxon>Aureobasidium</taxon>
    </lineage>
</organism>
<name>A0A9P8JJA6_AURME</name>
<proteinExistence type="predicted"/>